<dbReference type="PANTHER" id="PTHR43386:SF25">
    <property type="entry name" value="PEPTIDE ABC TRANSPORTER PERMEASE PROTEIN"/>
    <property type="match status" value="1"/>
</dbReference>
<keyword evidence="3" id="KW-1003">Cell membrane</keyword>
<feature type="domain" description="ABC transmembrane type-1" evidence="8">
    <location>
        <begin position="90"/>
        <end position="279"/>
    </location>
</feature>
<comment type="subcellular location">
    <subcellularLocation>
        <location evidence="1 7">Cell membrane</location>
        <topology evidence="1 7">Multi-pass membrane protein</topology>
    </subcellularLocation>
</comment>
<evidence type="ECO:0000259" key="8">
    <source>
        <dbReference type="PROSITE" id="PS50928"/>
    </source>
</evidence>
<dbReference type="SUPFAM" id="SSF161098">
    <property type="entry name" value="MetI-like"/>
    <property type="match status" value="1"/>
</dbReference>
<keyword evidence="10" id="KW-1185">Reference proteome</keyword>
<feature type="transmembrane region" description="Helical" evidence="7">
    <location>
        <begin position="29"/>
        <end position="51"/>
    </location>
</feature>
<dbReference type="InterPro" id="IPR000515">
    <property type="entry name" value="MetI-like"/>
</dbReference>
<keyword evidence="6 7" id="KW-0472">Membrane</keyword>
<dbReference type="PANTHER" id="PTHR43386">
    <property type="entry name" value="OLIGOPEPTIDE TRANSPORT SYSTEM PERMEASE PROTEIN APPC"/>
    <property type="match status" value="1"/>
</dbReference>
<dbReference type="EMBL" id="BAAARV010000046">
    <property type="protein sequence ID" value="GAA2358388.1"/>
    <property type="molecule type" value="Genomic_DNA"/>
</dbReference>
<dbReference type="InterPro" id="IPR025966">
    <property type="entry name" value="OppC_N"/>
</dbReference>
<keyword evidence="5 7" id="KW-1133">Transmembrane helix</keyword>
<keyword evidence="2 7" id="KW-0813">Transport</keyword>
<evidence type="ECO:0000256" key="2">
    <source>
        <dbReference type="ARBA" id="ARBA00022448"/>
    </source>
</evidence>
<evidence type="ECO:0000256" key="3">
    <source>
        <dbReference type="ARBA" id="ARBA00022475"/>
    </source>
</evidence>
<evidence type="ECO:0000256" key="4">
    <source>
        <dbReference type="ARBA" id="ARBA00022692"/>
    </source>
</evidence>
<comment type="caution">
    <text evidence="9">The sequence shown here is derived from an EMBL/GenBank/DDBJ whole genome shotgun (WGS) entry which is preliminary data.</text>
</comment>
<dbReference type="Gene3D" id="1.10.3720.10">
    <property type="entry name" value="MetI-like"/>
    <property type="match status" value="1"/>
</dbReference>
<feature type="transmembrane region" description="Helical" evidence="7">
    <location>
        <begin position="139"/>
        <end position="165"/>
    </location>
</feature>
<organism evidence="9 10">
    <name type="scientific">Dactylosporangium salmoneum</name>
    <dbReference type="NCBI Taxonomy" id="53361"/>
    <lineage>
        <taxon>Bacteria</taxon>
        <taxon>Bacillati</taxon>
        <taxon>Actinomycetota</taxon>
        <taxon>Actinomycetes</taxon>
        <taxon>Micromonosporales</taxon>
        <taxon>Micromonosporaceae</taxon>
        <taxon>Dactylosporangium</taxon>
    </lineage>
</organism>
<name>A0ABN3GQI5_9ACTN</name>
<gene>
    <name evidence="9" type="ORF">GCM10010170_052080</name>
</gene>
<feature type="transmembrane region" description="Helical" evidence="7">
    <location>
        <begin position="261"/>
        <end position="282"/>
    </location>
</feature>
<keyword evidence="4 7" id="KW-0812">Transmembrane</keyword>
<feature type="transmembrane region" description="Helical" evidence="7">
    <location>
        <begin position="94"/>
        <end position="119"/>
    </location>
</feature>
<feature type="transmembrane region" description="Helical" evidence="7">
    <location>
        <begin position="207"/>
        <end position="225"/>
    </location>
</feature>
<evidence type="ECO:0000256" key="5">
    <source>
        <dbReference type="ARBA" id="ARBA00022989"/>
    </source>
</evidence>
<dbReference type="CDD" id="cd06261">
    <property type="entry name" value="TM_PBP2"/>
    <property type="match status" value="1"/>
</dbReference>
<evidence type="ECO:0000313" key="9">
    <source>
        <dbReference type="EMBL" id="GAA2358388.1"/>
    </source>
</evidence>
<dbReference type="InterPro" id="IPR050366">
    <property type="entry name" value="BP-dependent_transpt_permease"/>
</dbReference>
<comment type="similarity">
    <text evidence="7">Belongs to the binding-protein-dependent transport system permease family.</text>
</comment>
<evidence type="ECO:0000256" key="6">
    <source>
        <dbReference type="ARBA" id="ARBA00023136"/>
    </source>
</evidence>
<dbReference type="PROSITE" id="PS50928">
    <property type="entry name" value="ABC_TM1"/>
    <property type="match status" value="1"/>
</dbReference>
<dbReference type="Pfam" id="PF12911">
    <property type="entry name" value="OppC_N"/>
    <property type="match status" value="1"/>
</dbReference>
<proteinExistence type="inferred from homology"/>
<dbReference type="Pfam" id="PF00528">
    <property type="entry name" value="BPD_transp_1"/>
    <property type="match status" value="1"/>
</dbReference>
<dbReference type="Proteomes" id="UP001501444">
    <property type="component" value="Unassembled WGS sequence"/>
</dbReference>
<accession>A0ABN3GQI5</accession>
<evidence type="ECO:0000256" key="7">
    <source>
        <dbReference type="RuleBase" id="RU363032"/>
    </source>
</evidence>
<protein>
    <submittedName>
        <fullName evidence="9">ABC transporter permease</fullName>
    </submittedName>
</protein>
<reference evidence="9 10" key="1">
    <citation type="journal article" date="2019" name="Int. J. Syst. Evol. Microbiol.">
        <title>The Global Catalogue of Microorganisms (GCM) 10K type strain sequencing project: providing services to taxonomists for standard genome sequencing and annotation.</title>
        <authorList>
            <consortium name="The Broad Institute Genomics Platform"/>
            <consortium name="The Broad Institute Genome Sequencing Center for Infectious Disease"/>
            <person name="Wu L."/>
            <person name="Ma J."/>
        </authorList>
    </citation>
    <scope>NUCLEOTIDE SEQUENCE [LARGE SCALE GENOMIC DNA]</scope>
    <source>
        <strain evidence="9 10">JCM 3272</strain>
    </source>
</reference>
<dbReference type="RefSeq" id="WP_344615128.1">
    <property type="nucleotide sequence ID" value="NZ_BAAARV010000046.1"/>
</dbReference>
<sequence>MGVTTSPNAPATTAPASRGVLRRFRRQRLAMLALAFIAAMVVVAVFAGVLAPHDPNAQNLNRVMEGPSGSYPLGTDQLGRDVLSRLMYAARLSLLAAGIAVAFAVVIGLPIGLAAGYLGGITDRVVMLVTDGLMGFPPIILAVGVVGALGPGIVNAMIAVGIIYIPRTIRVARGAALAIRNDTYFEASRSIGTPTGRILRTHMLPNILPPVIVQVSLMMGFAMLAEASLSFLGLGAQPPDASWGSMLGSAARELSRQPWLMVWPGLAIALTVLAFNVLGDGLRDSFGRAERRG</sequence>
<dbReference type="InterPro" id="IPR035906">
    <property type="entry name" value="MetI-like_sf"/>
</dbReference>
<evidence type="ECO:0000256" key="1">
    <source>
        <dbReference type="ARBA" id="ARBA00004651"/>
    </source>
</evidence>
<evidence type="ECO:0000313" key="10">
    <source>
        <dbReference type="Proteomes" id="UP001501444"/>
    </source>
</evidence>